<keyword evidence="1" id="KW-0805">Transcription regulation</keyword>
<dbReference type="STRING" id="391038.Bphy_3695"/>
<evidence type="ECO:0000256" key="3">
    <source>
        <dbReference type="ARBA" id="ARBA00023163"/>
    </source>
</evidence>
<dbReference type="PROSITE" id="PS00356">
    <property type="entry name" value="HTH_LACI_1"/>
    <property type="match status" value="1"/>
</dbReference>
<dbReference type="SMART" id="SM00354">
    <property type="entry name" value="HTH_LACI"/>
    <property type="match status" value="1"/>
</dbReference>
<evidence type="ECO:0000313" key="7">
    <source>
        <dbReference type="Proteomes" id="UP000001192"/>
    </source>
</evidence>
<protein>
    <submittedName>
        <fullName evidence="6">Transcriptional regulator, LacI family</fullName>
    </submittedName>
</protein>
<name>B2JMN6_PARP8</name>
<dbReference type="PANTHER" id="PTHR30146">
    <property type="entry name" value="LACI-RELATED TRANSCRIPTIONAL REPRESSOR"/>
    <property type="match status" value="1"/>
</dbReference>
<dbReference type="InterPro" id="IPR000843">
    <property type="entry name" value="HTH_LacI"/>
</dbReference>
<dbReference type="InterPro" id="IPR028082">
    <property type="entry name" value="Peripla_BP_I"/>
</dbReference>
<dbReference type="PANTHER" id="PTHR30146:SF33">
    <property type="entry name" value="TRANSCRIPTIONAL REGULATOR"/>
    <property type="match status" value="1"/>
</dbReference>
<dbReference type="KEGG" id="bph:Bphy_3695"/>
<evidence type="ECO:0000313" key="6">
    <source>
        <dbReference type="EMBL" id="ACC72830.1"/>
    </source>
</evidence>
<evidence type="ECO:0000259" key="5">
    <source>
        <dbReference type="PROSITE" id="PS50932"/>
    </source>
</evidence>
<dbReference type="InterPro" id="IPR046335">
    <property type="entry name" value="LacI/GalR-like_sensor"/>
</dbReference>
<dbReference type="Pfam" id="PF00356">
    <property type="entry name" value="LacI"/>
    <property type="match status" value="1"/>
</dbReference>
<feature type="region of interest" description="Disordered" evidence="4">
    <location>
        <begin position="1"/>
        <end position="32"/>
    </location>
</feature>
<proteinExistence type="predicted"/>
<dbReference type="Gene3D" id="3.40.50.2300">
    <property type="match status" value="2"/>
</dbReference>
<dbReference type="Gene3D" id="1.10.260.40">
    <property type="entry name" value="lambda repressor-like DNA-binding domains"/>
    <property type="match status" value="1"/>
</dbReference>
<gene>
    <name evidence="6" type="ordered locus">Bphy_3695</name>
</gene>
<dbReference type="InterPro" id="IPR010982">
    <property type="entry name" value="Lambda_DNA-bd_dom_sf"/>
</dbReference>
<feature type="compositionally biased region" description="Polar residues" evidence="4">
    <location>
        <begin position="1"/>
        <end position="18"/>
    </location>
</feature>
<feature type="domain" description="HTH lacI-type" evidence="5">
    <location>
        <begin position="34"/>
        <end position="87"/>
    </location>
</feature>
<accession>B2JMN6</accession>
<sequence>MRLSTNATAPIGMSSTPRTAKRASEARSPLAAPPRMSDVAALAGVSKMTVSRVLAGRGVAAATRERVQRAIDQLGYVADAAAGALSSGRSAFAAVLVPSLASSNFSDTVRGLTAALEPHGLQLLIGDTDYDLEREERLVRSMLRHQPRCIALTGAQHTSATRELLVRAGVPVVEMWDLPALPIDAAVGFSNAKAAREMVRYLAGRGYRRIGFIGGASELDRRGLERLKGYRQEVKAQGMSERVVRLGDSPITMRHGAPALDALLQRWPDTDAVMCVSDMSAFGAIMQCRRRGLSVPADIAVAGFGNFEVAECCTPTITTISVDAYGIGTRTGETLLAALRENDGANGMPRRAMSTRTPARNSVKIDYTVIARESA</sequence>
<reference evidence="7" key="1">
    <citation type="journal article" date="2014" name="Stand. Genomic Sci.">
        <title>Complete genome sequence of Burkholderia phymatum STM815(T), a broad host range and efficient nitrogen-fixing symbiont of Mimosa species.</title>
        <authorList>
            <person name="Moulin L."/>
            <person name="Klonowska A."/>
            <person name="Caroline B."/>
            <person name="Booth K."/>
            <person name="Vriezen J.A."/>
            <person name="Melkonian R."/>
            <person name="James E.K."/>
            <person name="Young J.P."/>
            <person name="Bena G."/>
            <person name="Hauser L."/>
            <person name="Land M."/>
            <person name="Kyrpides N."/>
            <person name="Bruce D."/>
            <person name="Chain P."/>
            <person name="Copeland A."/>
            <person name="Pitluck S."/>
            <person name="Woyke T."/>
            <person name="Lizotte-Waniewski M."/>
            <person name="Bristow J."/>
            <person name="Riley M."/>
        </authorList>
    </citation>
    <scope>NUCLEOTIDE SEQUENCE [LARGE SCALE GENOMIC DNA]</scope>
    <source>
        <strain evidence="7">DSM 17167 / CIP 108236 / LMG 21445 / STM815</strain>
    </source>
</reference>
<dbReference type="GO" id="GO:0000976">
    <property type="term" value="F:transcription cis-regulatory region binding"/>
    <property type="evidence" value="ECO:0007669"/>
    <property type="project" value="TreeGrafter"/>
</dbReference>
<evidence type="ECO:0000256" key="1">
    <source>
        <dbReference type="ARBA" id="ARBA00023015"/>
    </source>
</evidence>
<dbReference type="AlphaFoldDB" id="B2JMN6"/>
<keyword evidence="3" id="KW-0804">Transcription</keyword>
<dbReference type="SUPFAM" id="SSF47413">
    <property type="entry name" value="lambda repressor-like DNA-binding domains"/>
    <property type="match status" value="1"/>
</dbReference>
<dbReference type="PROSITE" id="PS50932">
    <property type="entry name" value="HTH_LACI_2"/>
    <property type="match status" value="1"/>
</dbReference>
<evidence type="ECO:0000256" key="2">
    <source>
        <dbReference type="ARBA" id="ARBA00023125"/>
    </source>
</evidence>
<dbReference type="Proteomes" id="UP000001192">
    <property type="component" value="Chromosome 2"/>
</dbReference>
<dbReference type="HOGENOM" id="CLU_037628_6_3_4"/>
<evidence type="ECO:0000256" key="4">
    <source>
        <dbReference type="SAM" id="MobiDB-lite"/>
    </source>
</evidence>
<keyword evidence="2" id="KW-0238">DNA-binding</keyword>
<dbReference type="EMBL" id="CP001044">
    <property type="protein sequence ID" value="ACC72830.1"/>
    <property type="molecule type" value="Genomic_DNA"/>
</dbReference>
<dbReference type="CDD" id="cd01392">
    <property type="entry name" value="HTH_LacI"/>
    <property type="match status" value="1"/>
</dbReference>
<dbReference type="GO" id="GO:0003700">
    <property type="term" value="F:DNA-binding transcription factor activity"/>
    <property type="evidence" value="ECO:0007669"/>
    <property type="project" value="TreeGrafter"/>
</dbReference>
<dbReference type="Pfam" id="PF13377">
    <property type="entry name" value="Peripla_BP_3"/>
    <property type="match status" value="1"/>
</dbReference>
<dbReference type="eggNOG" id="COG1609">
    <property type="taxonomic scope" value="Bacteria"/>
</dbReference>
<dbReference type="CDD" id="cd01575">
    <property type="entry name" value="PBP1_GntR"/>
    <property type="match status" value="1"/>
</dbReference>
<dbReference type="SUPFAM" id="SSF53822">
    <property type="entry name" value="Periplasmic binding protein-like I"/>
    <property type="match status" value="1"/>
</dbReference>
<organism evidence="6 7">
    <name type="scientific">Paraburkholderia phymatum (strain DSM 17167 / CIP 108236 / LMG 21445 / STM815)</name>
    <name type="common">Burkholderia phymatum</name>
    <dbReference type="NCBI Taxonomy" id="391038"/>
    <lineage>
        <taxon>Bacteria</taxon>
        <taxon>Pseudomonadati</taxon>
        <taxon>Pseudomonadota</taxon>
        <taxon>Betaproteobacteria</taxon>
        <taxon>Burkholderiales</taxon>
        <taxon>Burkholderiaceae</taxon>
        <taxon>Paraburkholderia</taxon>
    </lineage>
</organism>
<keyword evidence="7" id="KW-1185">Reference proteome</keyword>